<sequence>MSPAAHLTVASVAAVGGIWALPAVAQMSLTEACEAASASGVEFRQCAIDAYDEADAELNEVYRLAITRAKAFDVDAAVEGQAGPLTLEEALRRAQRDWIVFRESDCDALAVTFGGGTGAMAAGTLCRAEKTLARAQALRSMMADY</sequence>
<evidence type="ECO:0000313" key="3">
    <source>
        <dbReference type="Proteomes" id="UP000198914"/>
    </source>
</evidence>
<dbReference type="Proteomes" id="UP000198914">
    <property type="component" value="Unassembled WGS sequence"/>
</dbReference>
<keyword evidence="3" id="KW-1185">Reference proteome</keyword>
<organism evidence="2 3">
    <name type="scientific">Jannaschia faecimaris</name>
    <dbReference type="NCBI Taxonomy" id="1244108"/>
    <lineage>
        <taxon>Bacteria</taxon>
        <taxon>Pseudomonadati</taxon>
        <taxon>Pseudomonadota</taxon>
        <taxon>Alphaproteobacteria</taxon>
        <taxon>Rhodobacterales</taxon>
        <taxon>Roseobacteraceae</taxon>
        <taxon>Jannaschia</taxon>
    </lineage>
</organism>
<evidence type="ECO:0000259" key="1">
    <source>
        <dbReference type="Pfam" id="PF07007"/>
    </source>
</evidence>
<dbReference type="OrthoDB" id="7340239at2"/>
<dbReference type="AlphaFoldDB" id="A0A1H3S1F9"/>
<dbReference type="Gene3D" id="1.20.1270.180">
    <property type="match status" value="1"/>
</dbReference>
<name>A0A1H3S1F9_9RHOB</name>
<proteinExistence type="predicted"/>
<dbReference type="InterPro" id="IPR009739">
    <property type="entry name" value="LprI-like_N"/>
</dbReference>
<evidence type="ECO:0000313" key="2">
    <source>
        <dbReference type="EMBL" id="SDZ31714.1"/>
    </source>
</evidence>
<gene>
    <name evidence="2" type="ORF">SAMN05444004_11070</name>
</gene>
<feature type="domain" description="Lysozyme inhibitor LprI-like N-terminal" evidence="1">
    <location>
        <begin position="33"/>
        <end position="138"/>
    </location>
</feature>
<dbReference type="Pfam" id="PF07007">
    <property type="entry name" value="LprI"/>
    <property type="match status" value="1"/>
</dbReference>
<dbReference type="STRING" id="1244108.SAMN05444004_11070"/>
<protein>
    <submittedName>
        <fullName evidence="2">Uncharacterized conserved protein YecT, DUF1311 family</fullName>
    </submittedName>
</protein>
<accession>A0A1H3S1F9</accession>
<dbReference type="EMBL" id="FNPX01000010">
    <property type="protein sequence ID" value="SDZ31714.1"/>
    <property type="molecule type" value="Genomic_DNA"/>
</dbReference>
<reference evidence="3" key="1">
    <citation type="submission" date="2016-10" db="EMBL/GenBank/DDBJ databases">
        <authorList>
            <person name="Varghese N."/>
            <person name="Submissions S."/>
        </authorList>
    </citation>
    <scope>NUCLEOTIDE SEQUENCE [LARGE SCALE GENOMIC DNA]</scope>
    <source>
        <strain evidence="3">DSM 100420</strain>
    </source>
</reference>
<dbReference type="RefSeq" id="WP_092646214.1">
    <property type="nucleotide sequence ID" value="NZ_FNPX01000010.1"/>
</dbReference>